<keyword evidence="1" id="KW-0472">Membrane</keyword>
<evidence type="ECO:0000256" key="1">
    <source>
        <dbReference type="SAM" id="Phobius"/>
    </source>
</evidence>
<keyword evidence="1" id="KW-0812">Transmembrane</keyword>
<feature type="transmembrane region" description="Helical" evidence="1">
    <location>
        <begin position="69"/>
        <end position="93"/>
    </location>
</feature>
<evidence type="ECO:0000313" key="2">
    <source>
        <dbReference type="EMBL" id="CCF41282.1"/>
    </source>
</evidence>
<feature type="transmembrane region" description="Helical" evidence="1">
    <location>
        <begin position="16"/>
        <end position="38"/>
    </location>
</feature>
<dbReference type="HOGENOM" id="CLU_2037912_0_0_1"/>
<gene>
    <name evidence="2" type="ORF">CH063_02564</name>
</gene>
<keyword evidence="1" id="KW-1133">Transmembrane helix</keyword>
<dbReference type="Proteomes" id="UP000007174">
    <property type="component" value="Unassembled WGS sequence"/>
</dbReference>
<organism evidence="2 3">
    <name type="scientific">Colletotrichum higginsianum (strain IMI 349063)</name>
    <name type="common">Crucifer anthracnose fungus</name>
    <dbReference type="NCBI Taxonomy" id="759273"/>
    <lineage>
        <taxon>Eukaryota</taxon>
        <taxon>Fungi</taxon>
        <taxon>Dikarya</taxon>
        <taxon>Ascomycota</taxon>
        <taxon>Pezizomycotina</taxon>
        <taxon>Sordariomycetes</taxon>
        <taxon>Hypocreomycetidae</taxon>
        <taxon>Glomerellales</taxon>
        <taxon>Glomerellaceae</taxon>
        <taxon>Colletotrichum</taxon>
        <taxon>Colletotrichum destructivum species complex</taxon>
    </lineage>
</organism>
<dbReference type="EMBL" id="CACQ02004601">
    <property type="protein sequence ID" value="CCF41282.1"/>
    <property type="molecule type" value="Genomic_DNA"/>
</dbReference>
<proteinExistence type="predicted"/>
<dbReference type="AlphaFoldDB" id="H1VM29"/>
<protein>
    <submittedName>
        <fullName evidence="2">Uncharacterized protein</fullName>
    </submittedName>
</protein>
<evidence type="ECO:0000313" key="3">
    <source>
        <dbReference type="Proteomes" id="UP000007174"/>
    </source>
</evidence>
<name>H1VM29_COLHI</name>
<reference evidence="3" key="1">
    <citation type="journal article" date="2012" name="Nat. Genet.">
        <title>Lifestyle transitions in plant pathogenic Colletotrichum fungi deciphered by genome and transcriptome analyses.</title>
        <authorList>
            <person name="O'Connell R.J."/>
            <person name="Thon M.R."/>
            <person name="Hacquard S."/>
            <person name="Amyotte S.G."/>
            <person name="Kleemann J."/>
            <person name="Torres M.F."/>
            <person name="Damm U."/>
            <person name="Buiate E.A."/>
            <person name="Epstein L."/>
            <person name="Alkan N."/>
            <person name="Altmueller J."/>
            <person name="Alvarado-Balderrama L."/>
            <person name="Bauser C.A."/>
            <person name="Becker C."/>
            <person name="Birren B.W."/>
            <person name="Chen Z."/>
            <person name="Choi J."/>
            <person name="Crouch J.A."/>
            <person name="Duvick J.P."/>
            <person name="Farman M.A."/>
            <person name="Gan P."/>
            <person name="Heiman D."/>
            <person name="Henrissat B."/>
            <person name="Howard R.J."/>
            <person name="Kabbage M."/>
            <person name="Koch C."/>
            <person name="Kracher B."/>
            <person name="Kubo Y."/>
            <person name="Law A.D."/>
            <person name="Lebrun M.-H."/>
            <person name="Lee Y.-H."/>
            <person name="Miyara I."/>
            <person name="Moore N."/>
            <person name="Neumann U."/>
            <person name="Nordstroem K."/>
            <person name="Panaccione D.G."/>
            <person name="Panstruga R."/>
            <person name="Place M."/>
            <person name="Proctor R.H."/>
            <person name="Prusky D."/>
            <person name="Rech G."/>
            <person name="Reinhardt R."/>
            <person name="Rollins J.A."/>
            <person name="Rounsley S."/>
            <person name="Schardl C.L."/>
            <person name="Schwartz D.C."/>
            <person name="Shenoy N."/>
            <person name="Shirasu K."/>
            <person name="Sikhakolli U.R."/>
            <person name="Stueber K."/>
            <person name="Sukno S.A."/>
            <person name="Sweigard J.A."/>
            <person name="Takano Y."/>
            <person name="Takahara H."/>
            <person name="Trail F."/>
            <person name="van der Does H.C."/>
            <person name="Voll L.M."/>
            <person name="Will I."/>
            <person name="Young S."/>
            <person name="Zeng Q."/>
            <person name="Zhang J."/>
            <person name="Zhou S."/>
            <person name="Dickman M.B."/>
            <person name="Schulze-Lefert P."/>
            <person name="Ver Loren van Themaat E."/>
            <person name="Ma L.-J."/>
            <person name="Vaillancourt L.J."/>
        </authorList>
    </citation>
    <scope>NUCLEOTIDE SEQUENCE [LARGE SCALE GENOMIC DNA]</scope>
    <source>
        <strain evidence="3">IMI 349063</strain>
    </source>
</reference>
<sequence>MLQFFFLSPLPHSLPLAAATGGPAGIVIFFTFISCGWLRHSVTNDIGSRQDVWLSLVHRILTASTMSQVNLLLVAAASCATGLLGLVCSSAHAHLPQLEALHLNPASLGFSTVQWLPRCLS</sequence>
<accession>H1VM29</accession>